<dbReference type="SMART" id="SM01248">
    <property type="entry name" value="KaiB"/>
    <property type="match status" value="1"/>
</dbReference>
<dbReference type="InterPro" id="IPR011006">
    <property type="entry name" value="CheY-like_superfamily"/>
</dbReference>
<dbReference type="PROSITE" id="PS50110">
    <property type="entry name" value="RESPONSE_REGULATORY"/>
    <property type="match status" value="1"/>
</dbReference>
<sequence length="233" mass="26080">MLNKILVIDDDPAVRGAFKLILEEEGYDVKEAEDGLQGIEMVKIERPDLVFLDLRMPGIDGVETLRRLKEYDESLHIYIVTAFAAEFMHQLKDAHAEGLKFEIASKPLSASQIRNIAQVVHVAKAHEERRASHHKLVLTLYVVSLNSETRRMVEQISAVLAGIYEPGRWVFDVVEVLGMPEKALEKEIFATPMLVRDIPEPVLKLLGDLSRMSSVMAAITTQTHGSGVQTVII</sequence>
<dbReference type="Gene3D" id="3.40.30.10">
    <property type="entry name" value="Glutaredoxin"/>
    <property type="match status" value="1"/>
</dbReference>
<feature type="modified residue" description="4-aspartylphosphate" evidence="2">
    <location>
        <position position="53"/>
    </location>
</feature>
<dbReference type="PANTHER" id="PTHR44591">
    <property type="entry name" value="STRESS RESPONSE REGULATOR PROTEIN 1"/>
    <property type="match status" value="1"/>
</dbReference>
<accession>A0A177NEP9</accession>
<dbReference type="InterPro" id="IPR001789">
    <property type="entry name" value="Sig_transdc_resp-reg_receiver"/>
</dbReference>
<dbReference type="AlphaFoldDB" id="A0A177NEP9"/>
<comment type="caution">
    <text evidence="4">The sequence shown here is derived from an EMBL/GenBank/DDBJ whole genome shotgun (WGS) entry which is preliminary data.</text>
</comment>
<dbReference type="Pfam" id="PF07689">
    <property type="entry name" value="KaiB"/>
    <property type="match status" value="1"/>
</dbReference>
<organism evidence="4 5">
    <name type="scientific">Methylomonas lenta</name>
    <dbReference type="NCBI Taxonomy" id="980561"/>
    <lineage>
        <taxon>Bacteria</taxon>
        <taxon>Pseudomonadati</taxon>
        <taxon>Pseudomonadota</taxon>
        <taxon>Gammaproteobacteria</taxon>
        <taxon>Methylococcales</taxon>
        <taxon>Methylococcaceae</taxon>
        <taxon>Methylomonas</taxon>
    </lineage>
</organism>
<evidence type="ECO:0000256" key="2">
    <source>
        <dbReference type="PROSITE-ProRule" id="PRU00169"/>
    </source>
</evidence>
<dbReference type="EMBL" id="LUUI01000096">
    <property type="protein sequence ID" value="OAI16312.1"/>
    <property type="molecule type" value="Genomic_DNA"/>
</dbReference>
<evidence type="ECO:0000313" key="5">
    <source>
        <dbReference type="Proteomes" id="UP000078476"/>
    </source>
</evidence>
<reference evidence="4 5" key="1">
    <citation type="submission" date="2016-03" db="EMBL/GenBank/DDBJ databases">
        <authorList>
            <person name="Ploux O."/>
        </authorList>
    </citation>
    <scope>NUCLEOTIDE SEQUENCE [LARGE SCALE GENOMIC DNA]</scope>
    <source>
        <strain evidence="4 5">R-45370</strain>
    </source>
</reference>
<dbReference type="Pfam" id="PF00072">
    <property type="entry name" value="Response_reg"/>
    <property type="match status" value="1"/>
</dbReference>
<dbReference type="PANTHER" id="PTHR44591:SF3">
    <property type="entry name" value="RESPONSE REGULATORY DOMAIN-CONTAINING PROTEIN"/>
    <property type="match status" value="1"/>
</dbReference>
<dbReference type="SUPFAM" id="SSF52172">
    <property type="entry name" value="CheY-like"/>
    <property type="match status" value="1"/>
</dbReference>
<proteinExistence type="predicted"/>
<dbReference type="SMART" id="SM00448">
    <property type="entry name" value="REC"/>
    <property type="match status" value="1"/>
</dbReference>
<dbReference type="InterPro" id="IPR050595">
    <property type="entry name" value="Bact_response_regulator"/>
</dbReference>
<dbReference type="OrthoDB" id="9800897at2"/>
<dbReference type="GO" id="GO:0000160">
    <property type="term" value="P:phosphorelay signal transduction system"/>
    <property type="evidence" value="ECO:0007669"/>
    <property type="project" value="InterPro"/>
</dbReference>
<evidence type="ECO:0000259" key="3">
    <source>
        <dbReference type="PROSITE" id="PS50110"/>
    </source>
</evidence>
<feature type="domain" description="Response regulatory" evidence="3">
    <location>
        <begin position="4"/>
        <end position="121"/>
    </location>
</feature>
<dbReference type="RefSeq" id="WP_066981396.1">
    <property type="nucleotide sequence ID" value="NZ_LUUI01000096.1"/>
</dbReference>
<protein>
    <submittedName>
        <fullName evidence="4">Response regulator receiver protein</fullName>
    </submittedName>
</protein>
<evidence type="ECO:0000313" key="4">
    <source>
        <dbReference type="EMBL" id="OAI16312.1"/>
    </source>
</evidence>
<dbReference type="Proteomes" id="UP000078476">
    <property type="component" value="Unassembled WGS sequence"/>
</dbReference>
<dbReference type="STRING" id="980561.A1359_08170"/>
<gene>
    <name evidence="4" type="ORF">A1359_08170</name>
</gene>
<dbReference type="InterPro" id="IPR011649">
    <property type="entry name" value="KaiB_domain"/>
</dbReference>
<evidence type="ECO:0000256" key="1">
    <source>
        <dbReference type="ARBA" id="ARBA00022553"/>
    </source>
</evidence>
<dbReference type="Gene3D" id="3.40.50.2300">
    <property type="match status" value="1"/>
</dbReference>
<keyword evidence="1 2" id="KW-0597">Phosphoprotein</keyword>
<dbReference type="GO" id="GO:0048511">
    <property type="term" value="P:rhythmic process"/>
    <property type="evidence" value="ECO:0007669"/>
    <property type="project" value="InterPro"/>
</dbReference>
<keyword evidence="5" id="KW-1185">Reference proteome</keyword>
<name>A0A177NEP9_9GAMM</name>